<dbReference type="Pfam" id="PF06347">
    <property type="entry name" value="SH3_4"/>
    <property type="match status" value="1"/>
</dbReference>
<reference evidence="1 2" key="1">
    <citation type="submission" date="2024-09" db="EMBL/GenBank/DDBJ databases">
        <authorList>
            <person name="Salinas-Garcia M.A."/>
            <person name="Prieme A."/>
        </authorList>
    </citation>
    <scope>NUCLEOTIDE SEQUENCE [LARGE SCALE GENOMIC DNA]</scope>
    <source>
        <strain evidence="1 2">DSM 21081</strain>
    </source>
</reference>
<organism evidence="1 2">
    <name type="scientific">Arthrobacter halodurans</name>
    <dbReference type="NCBI Taxonomy" id="516699"/>
    <lineage>
        <taxon>Bacteria</taxon>
        <taxon>Bacillati</taxon>
        <taxon>Actinomycetota</taxon>
        <taxon>Actinomycetes</taxon>
        <taxon>Micrococcales</taxon>
        <taxon>Micrococcaceae</taxon>
        <taxon>Arthrobacter</taxon>
    </lineage>
</organism>
<proteinExistence type="predicted"/>
<comment type="caution">
    <text evidence="1">The sequence shown here is derived from an EMBL/GenBank/DDBJ whole genome shotgun (WGS) entry which is preliminary data.</text>
</comment>
<evidence type="ECO:0000313" key="2">
    <source>
        <dbReference type="Proteomes" id="UP001575652"/>
    </source>
</evidence>
<dbReference type="Proteomes" id="UP001575652">
    <property type="component" value="Unassembled WGS sequence"/>
</dbReference>
<dbReference type="EMBL" id="JBHDLJ010000052">
    <property type="protein sequence ID" value="MFB0836367.1"/>
    <property type="molecule type" value="Genomic_DNA"/>
</dbReference>
<keyword evidence="2" id="KW-1185">Reference proteome</keyword>
<dbReference type="RefSeq" id="WP_373973543.1">
    <property type="nucleotide sequence ID" value="NZ_JBHDLJ010000052.1"/>
</dbReference>
<name>A0ABV4URT3_9MICC</name>
<accession>A0ABV4URT3</accession>
<evidence type="ECO:0000313" key="1">
    <source>
        <dbReference type="EMBL" id="MFB0836367.1"/>
    </source>
</evidence>
<feature type="non-terminal residue" evidence="1">
    <location>
        <position position="73"/>
    </location>
</feature>
<gene>
    <name evidence="1" type="ORF">ACETWP_17395</name>
</gene>
<protein>
    <submittedName>
        <fullName evidence="1">SH3 domain-containing protein</fullName>
    </submittedName>
</protein>
<dbReference type="Gene3D" id="2.30.30.40">
    <property type="entry name" value="SH3 Domains"/>
    <property type="match status" value="1"/>
</dbReference>
<dbReference type="InterPro" id="IPR010466">
    <property type="entry name" value="DUF1058"/>
</dbReference>
<feature type="non-terminal residue" evidence="1">
    <location>
        <position position="1"/>
    </location>
</feature>
<sequence>YSTAKAVASVKQGVKVTVTHTYASWSKVSYAGRSGWMPSYALKTPVAPPKPKVVDVRDKTMQVVGNQSMRASA</sequence>